<keyword evidence="3" id="KW-1185">Reference proteome</keyword>
<organism evidence="2 3">
    <name type="scientific">Gimesia aquarii</name>
    <dbReference type="NCBI Taxonomy" id="2527964"/>
    <lineage>
        <taxon>Bacteria</taxon>
        <taxon>Pseudomonadati</taxon>
        <taxon>Planctomycetota</taxon>
        <taxon>Planctomycetia</taxon>
        <taxon>Planctomycetales</taxon>
        <taxon>Planctomycetaceae</taxon>
        <taxon>Gimesia</taxon>
    </lineage>
</organism>
<dbReference type="RefSeq" id="WP_145176201.1">
    <property type="nucleotide sequence ID" value="NZ_CP037422.1"/>
</dbReference>
<gene>
    <name evidence="2" type="ORF">V202x_30270</name>
</gene>
<feature type="chain" id="PRO_5021846598" evidence="1">
    <location>
        <begin position="22"/>
        <end position="206"/>
    </location>
</feature>
<protein>
    <submittedName>
        <fullName evidence="2">Uncharacterized protein</fullName>
    </submittedName>
</protein>
<dbReference type="OrthoDB" id="9804872at2"/>
<evidence type="ECO:0000313" key="2">
    <source>
        <dbReference type="EMBL" id="QDU09651.1"/>
    </source>
</evidence>
<accession>A0A517WWK4</accession>
<feature type="signal peptide" evidence="1">
    <location>
        <begin position="1"/>
        <end position="21"/>
    </location>
</feature>
<proteinExistence type="predicted"/>
<dbReference type="Proteomes" id="UP000318384">
    <property type="component" value="Chromosome"/>
</dbReference>
<evidence type="ECO:0000313" key="3">
    <source>
        <dbReference type="Proteomes" id="UP000318384"/>
    </source>
</evidence>
<dbReference type="EMBL" id="CP037422">
    <property type="protein sequence ID" value="QDU09651.1"/>
    <property type="molecule type" value="Genomic_DNA"/>
</dbReference>
<name>A0A517WWK4_9PLAN</name>
<sequence precursor="true">MGQIQFLLVLSCCVLSSPASALSNTSTDVLKAARSYKDGGGYNKEFKGSGTPEEILFKGKRILSKGDKTYCNGFTFAVVMKVGSEKELFKDLRVSEIRSFQQNWYGANDASKEKQCQYAMEKLGVGGAVTLDDAKAGDFVQFWRTKSGHSTVFLKWVVQGGKRIGLKYRSSQSKTAGIGDHIEYFKGIPGKSGYVDPSRIYLSRLK</sequence>
<dbReference type="AlphaFoldDB" id="A0A517WWK4"/>
<reference evidence="2 3" key="1">
    <citation type="submission" date="2019-03" db="EMBL/GenBank/DDBJ databases">
        <title>Deep-cultivation of Planctomycetes and their phenomic and genomic characterization uncovers novel biology.</title>
        <authorList>
            <person name="Wiegand S."/>
            <person name="Jogler M."/>
            <person name="Boedeker C."/>
            <person name="Pinto D."/>
            <person name="Vollmers J."/>
            <person name="Rivas-Marin E."/>
            <person name="Kohn T."/>
            <person name="Peeters S.H."/>
            <person name="Heuer A."/>
            <person name="Rast P."/>
            <person name="Oberbeckmann S."/>
            <person name="Bunk B."/>
            <person name="Jeske O."/>
            <person name="Meyerdierks A."/>
            <person name="Storesund J.E."/>
            <person name="Kallscheuer N."/>
            <person name="Luecker S."/>
            <person name="Lage O.M."/>
            <person name="Pohl T."/>
            <person name="Merkel B.J."/>
            <person name="Hornburger P."/>
            <person name="Mueller R.-W."/>
            <person name="Bruemmer F."/>
            <person name="Labrenz M."/>
            <person name="Spormann A.M."/>
            <person name="Op den Camp H."/>
            <person name="Overmann J."/>
            <person name="Amann R."/>
            <person name="Jetten M.S.M."/>
            <person name="Mascher T."/>
            <person name="Medema M.H."/>
            <person name="Devos D.P."/>
            <person name="Kaster A.-K."/>
            <person name="Ovreas L."/>
            <person name="Rohde M."/>
            <person name="Galperin M.Y."/>
            <person name="Jogler C."/>
        </authorList>
    </citation>
    <scope>NUCLEOTIDE SEQUENCE [LARGE SCALE GENOMIC DNA]</scope>
    <source>
        <strain evidence="2 3">V202</strain>
    </source>
</reference>
<keyword evidence="1" id="KW-0732">Signal</keyword>
<evidence type="ECO:0000256" key="1">
    <source>
        <dbReference type="SAM" id="SignalP"/>
    </source>
</evidence>